<evidence type="ECO:0000256" key="7">
    <source>
        <dbReference type="ARBA" id="ARBA00025769"/>
    </source>
</evidence>
<evidence type="ECO:0000313" key="10">
    <source>
        <dbReference type="EMBL" id="CAC5391441.1"/>
    </source>
</evidence>
<dbReference type="EMBL" id="CACVKT020004757">
    <property type="protein sequence ID" value="CAC5391441.1"/>
    <property type="molecule type" value="Genomic_DNA"/>
</dbReference>
<keyword evidence="2" id="KW-0540">Nuclease</keyword>
<evidence type="ECO:0000256" key="6">
    <source>
        <dbReference type="ARBA" id="ARBA00022842"/>
    </source>
</evidence>
<dbReference type="InterPro" id="IPR057617">
    <property type="entry name" value="PML_C"/>
</dbReference>
<dbReference type="PANTHER" id="PTHR13058">
    <property type="entry name" value="THREE PRIME REPAIR EXONUCLEASE 1, 2"/>
    <property type="match status" value="1"/>
</dbReference>
<dbReference type="GO" id="GO:0003676">
    <property type="term" value="F:nucleic acid binding"/>
    <property type="evidence" value="ECO:0007669"/>
    <property type="project" value="InterPro"/>
</dbReference>
<dbReference type="InterPro" id="IPR040393">
    <property type="entry name" value="TREX1/2"/>
</dbReference>
<dbReference type="InterPro" id="IPR054362">
    <property type="entry name" value="Exu_RNase_H-like"/>
</dbReference>
<comment type="cofactor">
    <cofactor evidence="1">
        <name>Mg(2+)</name>
        <dbReference type="ChEBI" id="CHEBI:18420"/>
    </cofactor>
</comment>
<name>A0A6J8C7M3_MYTCO</name>
<accession>A0A6J8C7M3</accession>
<protein>
    <recommendedName>
        <fullName evidence="9">Exonuclease domain-containing protein</fullName>
    </recommendedName>
</protein>
<evidence type="ECO:0000256" key="5">
    <source>
        <dbReference type="ARBA" id="ARBA00022839"/>
    </source>
</evidence>
<sequence>MKLHSYIFTLGHATVIGNLSGKCLHFGLKSTDCRKCNYIDEKGDANEKDHDCRRNYSGSSLSMETNISILLKCENTNKLANLGSSQSNESLNYFISTKAPKSKHFGGSQSLGYRVASAISQKNEDRNYVVEVNKTHSLSPCKFKCQQREHLNSKRKREKAKATTPAFKRKRRDKKGSRVKSVRAKEIREGDSYSSAISCIEEDCPDIEEIPLPAAENDNINSHLVNTATVFFDLETTGLGISCDITQITAVFGTKKFSQYVMPQQPITPAASKVTGLTRLGNILYRNGIPVPHQSRIEFLKELITWLPENAVLFGNNVKSFDSRIIIKALKEENLIKDFKAKCKGFVDTLHVFRAAYPKRKIERKSFKQEELVKDFLGESVTYDVQNALGDVLALQELLRKAGFSLVCVQPHSFSIDFAFQALINVEMSNRNYELLKVLPISAGMTKRMAKSGLNIQHLKLAFRRGGVDGVYNVMSEEINGKVRVTKNRKILVAAAQFIKDEIANIETVV</sequence>
<evidence type="ECO:0000256" key="4">
    <source>
        <dbReference type="ARBA" id="ARBA00022801"/>
    </source>
</evidence>
<dbReference type="OrthoDB" id="6105396at2759"/>
<comment type="similarity">
    <text evidence="7">Belongs to the exonuclease superfamily. TREX family.</text>
</comment>
<dbReference type="InterPro" id="IPR036397">
    <property type="entry name" value="RNaseH_sf"/>
</dbReference>
<dbReference type="Proteomes" id="UP000507470">
    <property type="component" value="Unassembled WGS sequence"/>
</dbReference>
<keyword evidence="4" id="KW-0378">Hydrolase</keyword>
<evidence type="ECO:0000256" key="3">
    <source>
        <dbReference type="ARBA" id="ARBA00022723"/>
    </source>
</evidence>
<dbReference type="Gene3D" id="3.30.420.10">
    <property type="entry name" value="Ribonuclease H-like superfamily/Ribonuclease H"/>
    <property type="match status" value="1"/>
</dbReference>
<keyword evidence="3" id="KW-0479">Metal-binding</keyword>
<gene>
    <name evidence="10" type="ORF">MCOR_26451</name>
</gene>
<dbReference type="Pfam" id="PF20700">
    <property type="entry name" value="Mutator"/>
    <property type="match status" value="1"/>
</dbReference>
<dbReference type="AlphaFoldDB" id="A0A6J8C7M3"/>
<dbReference type="GO" id="GO:0006308">
    <property type="term" value="P:DNA catabolic process"/>
    <property type="evidence" value="ECO:0007669"/>
    <property type="project" value="TreeGrafter"/>
</dbReference>
<evidence type="ECO:0000259" key="9">
    <source>
        <dbReference type="SMART" id="SM00479"/>
    </source>
</evidence>
<dbReference type="InterPro" id="IPR013520">
    <property type="entry name" value="Ribonucl_H"/>
</dbReference>
<evidence type="ECO:0000256" key="2">
    <source>
        <dbReference type="ARBA" id="ARBA00022722"/>
    </source>
</evidence>
<evidence type="ECO:0000256" key="1">
    <source>
        <dbReference type="ARBA" id="ARBA00001946"/>
    </source>
</evidence>
<keyword evidence="6" id="KW-0460">Magnesium</keyword>
<proteinExistence type="inferred from homology"/>
<organism evidence="10 11">
    <name type="scientific">Mytilus coruscus</name>
    <name type="common">Sea mussel</name>
    <dbReference type="NCBI Taxonomy" id="42192"/>
    <lineage>
        <taxon>Eukaryota</taxon>
        <taxon>Metazoa</taxon>
        <taxon>Spiralia</taxon>
        <taxon>Lophotrochozoa</taxon>
        <taxon>Mollusca</taxon>
        <taxon>Bivalvia</taxon>
        <taxon>Autobranchia</taxon>
        <taxon>Pteriomorphia</taxon>
        <taxon>Mytilida</taxon>
        <taxon>Mytiloidea</taxon>
        <taxon>Mytilidae</taxon>
        <taxon>Mytilinae</taxon>
        <taxon>Mytilus</taxon>
    </lineage>
</organism>
<dbReference type="Pfam" id="PF22123">
    <property type="entry name" value="Exu_RNase_H_like"/>
    <property type="match status" value="1"/>
</dbReference>
<dbReference type="PANTHER" id="PTHR13058:SF22">
    <property type="entry name" value="EXODEOXYRIBONUCLEASE III"/>
    <property type="match status" value="1"/>
</dbReference>
<feature type="region of interest" description="Disordered" evidence="8">
    <location>
        <begin position="152"/>
        <end position="181"/>
    </location>
</feature>
<dbReference type="SMART" id="SM00479">
    <property type="entry name" value="EXOIII"/>
    <property type="match status" value="1"/>
</dbReference>
<dbReference type="SUPFAM" id="SSF53098">
    <property type="entry name" value="Ribonuclease H-like"/>
    <property type="match status" value="1"/>
</dbReference>
<reference evidence="10 11" key="1">
    <citation type="submission" date="2020-06" db="EMBL/GenBank/DDBJ databases">
        <authorList>
            <person name="Li R."/>
            <person name="Bekaert M."/>
        </authorList>
    </citation>
    <scope>NUCLEOTIDE SEQUENCE [LARGE SCALE GENOMIC DNA]</scope>
    <source>
        <strain evidence="11">wild</strain>
    </source>
</reference>
<dbReference type="GO" id="GO:0008296">
    <property type="term" value="F:3'-5'-DNA exonuclease activity"/>
    <property type="evidence" value="ECO:0007669"/>
    <property type="project" value="TreeGrafter"/>
</dbReference>
<dbReference type="GO" id="GO:0046872">
    <property type="term" value="F:metal ion binding"/>
    <property type="evidence" value="ECO:0007669"/>
    <property type="project" value="UniProtKB-KW"/>
</dbReference>
<feature type="compositionally biased region" description="Basic residues" evidence="8">
    <location>
        <begin position="167"/>
        <end position="181"/>
    </location>
</feature>
<dbReference type="Pfam" id="PF25244">
    <property type="entry name" value="PML_C"/>
    <property type="match status" value="1"/>
</dbReference>
<dbReference type="CDD" id="cd06127">
    <property type="entry name" value="DEDDh"/>
    <property type="match status" value="1"/>
</dbReference>
<keyword evidence="5" id="KW-0269">Exonuclease</keyword>
<dbReference type="GO" id="GO:0005737">
    <property type="term" value="C:cytoplasm"/>
    <property type="evidence" value="ECO:0007669"/>
    <property type="project" value="TreeGrafter"/>
</dbReference>
<evidence type="ECO:0000256" key="8">
    <source>
        <dbReference type="SAM" id="MobiDB-lite"/>
    </source>
</evidence>
<keyword evidence="11" id="KW-1185">Reference proteome</keyword>
<dbReference type="InterPro" id="IPR049012">
    <property type="entry name" value="Mutator_transp_dom"/>
</dbReference>
<feature type="domain" description="Exonuclease" evidence="9">
    <location>
        <begin position="228"/>
        <end position="401"/>
    </location>
</feature>
<evidence type="ECO:0000313" key="11">
    <source>
        <dbReference type="Proteomes" id="UP000507470"/>
    </source>
</evidence>
<dbReference type="InterPro" id="IPR012337">
    <property type="entry name" value="RNaseH-like_sf"/>
</dbReference>